<dbReference type="SUPFAM" id="SSF55021">
    <property type="entry name" value="ACT-like"/>
    <property type="match status" value="1"/>
</dbReference>
<dbReference type="Proteomes" id="UP000009336">
    <property type="component" value="Unassembled WGS sequence"/>
</dbReference>
<evidence type="ECO:0008006" key="3">
    <source>
        <dbReference type="Google" id="ProtNLM"/>
    </source>
</evidence>
<dbReference type="Gene3D" id="3.30.2130.10">
    <property type="entry name" value="VC0802-like"/>
    <property type="match status" value="1"/>
</dbReference>
<dbReference type="eggNOG" id="COG4747">
    <property type="taxonomic scope" value="Bacteria"/>
</dbReference>
<dbReference type="HOGENOM" id="CLU_136684_0_0_6"/>
<reference evidence="1 2" key="1">
    <citation type="journal article" date="2012" name="BMC Genomics">
        <title>Comparative genomics of bacteria in the genus Providencia isolated from wild Drosophila melanogaster.</title>
        <authorList>
            <person name="Galac M.R."/>
            <person name="Lazzaro B.P."/>
        </authorList>
    </citation>
    <scope>NUCLEOTIDE SEQUENCE [LARGE SCALE GENOMIC DNA]</scope>
    <source>
        <strain evidence="1 2">DSM 19968</strain>
    </source>
</reference>
<keyword evidence="2" id="KW-1185">Reference proteome</keyword>
<gene>
    <name evidence="1" type="ORF">OOA_00265</name>
</gene>
<comment type="caution">
    <text evidence="1">The sequence shown here is derived from an EMBL/GenBank/DDBJ whole genome shotgun (WGS) entry which is preliminary data.</text>
</comment>
<dbReference type="RefSeq" id="WP_008910105.1">
    <property type="nucleotide sequence ID" value="NZ_KB233222.1"/>
</dbReference>
<dbReference type="STRING" id="1141662.OOA_00265"/>
<protein>
    <recommendedName>
        <fullName evidence="3">ACT domain-containing protein</fullName>
    </recommendedName>
</protein>
<sequence length="128" mass="13788">MFDVHVILKNNPGQLALLGKTLGINKVGLEGGGIFTVGEECHAHFLVEDGNKAKIVLEQAGLIVLAIREPVTRKLKQEKPGELGEIAQVLADNGINILVQYSDHANRLILITDNDTMAASITLPWAAQ</sequence>
<dbReference type="EMBL" id="AKKL01000001">
    <property type="protein sequence ID" value="EKT65577.1"/>
    <property type="molecule type" value="Genomic_DNA"/>
</dbReference>
<dbReference type="AlphaFoldDB" id="K8X7C5"/>
<proteinExistence type="predicted"/>
<evidence type="ECO:0000313" key="2">
    <source>
        <dbReference type="Proteomes" id="UP000009336"/>
    </source>
</evidence>
<name>K8X7C5_9GAMM</name>
<dbReference type="InterPro" id="IPR045865">
    <property type="entry name" value="ACT-like_dom_sf"/>
</dbReference>
<accession>K8X7C5</accession>
<dbReference type="OrthoDB" id="1438443at2"/>
<organism evidence="1 2">
    <name type="scientific">Providencia burhodogranariea DSM 19968</name>
    <dbReference type="NCBI Taxonomy" id="1141662"/>
    <lineage>
        <taxon>Bacteria</taxon>
        <taxon>Pseudomonadati</taxon>
        <taxon>Pseudomonadota</taxon>
        <taxon>Gammaproteobacteria</taxon>
        <taxon>Enterobacterales</taxon>
        <taxon>Morganellaceae</taxon>
        <taxon>Providencia</taxon>
    </lineage>
</organism>
<evidence type="ECO:0000313" key="1">
    <source>
        <dbReference type="EMBL" id="EKT65577.1"/>
    </source>
</evidence>
<dbReference type="PATRIC" id="fig|1141662.3.peg.54"/>